<sequence length="127" mass="14209">MPRRPAHKLCALYAFQKVRPKSAADGWAFFTRLWTTAECSGKLATPTTSLEGEASGTNSVRVLTVCGYLLFWSREGGGQNHWCISYWRSCAAIDHGLFVLNAQKSIRRNLFLLGVDSLFGTRSFNLF</sequence>
<dbReference type="AlphaFoldDB" id="A0A9W9ADP8"/>
<dbReference type="Proteomes" id="UP001150238">
    <property type="component" value="Unassembled WGS sequence"/>
</dbReference>
<reference evidence="1" key="1">
    <citation type="submission" date="2022-08" db="EMBL/GenBank/DDBJ databases">
        <authorList>
            <consortium name="DOE Joint Genome Institute"/>
            <person name="Min B."/>
            <person name="Riley R."/>
            <person name="Sierra-Patev S."/>
            <person name="Naranjo-Ortiz M."/>
            <person name="Looney B."/>
            <person name="Konkel Z."/>
            <person name="Slot J.C."/>
            <person name="Sakamoto Y."/>
            <person name="Steenwyk J.L."/>
            <person name="Rokas A."/>
            <person name="Carro J."/>
            <person name="Camarero S."/>
            <person name="Ferreira P."/>
            <person name="Molpeceres G."/>
            <person name="Ruiz-Duenas F.J."/>
            <person name="Serrano A."/>
            <person name="Henrissat B."/>
            <person name="Drula E."/>
            <person name="Hughes K.W."/>
            <person name="Mata J.L."/>
            <person name="Ishikawa N.K."/>
            <person name="Vargas-Isla R."/>
            <person name="Ushijima S."/>
            <person name="Smith C.A."/>
            <person name="Ahrendt S."/>
            <person name="Andreopoulos W."/>
            <person name="He G."/>
            <person name="Labutti K."/>
            <person name="Lipzen A."/>
            <person name="Ng V."/>
            <person name="Sandor L."/>
            <person name="Barry K."/>
            <person name="Martinez A.T."/>
            <person name="Xiao Y."/>
            <person name="Gibbons J.G."/>
            <person name="Terashima K."/>
            <person name="Hibbett D.S."/>
            <person name="Grigoriev I.V."/>
        </authorList>
    </citation>
    <scope>NUCLEOTIDE SEQUENCE</scope>
    <source>
        <strain evidence="1">Sp2 HRB7682 ss15</strain>
    </source>
</reference>
<dbReference type="EMBL" id="JANVFS010000015">
    <property type="protein sequence ID" value="KAJ4480454.1"/>
    <property type="molecule type" value="Genomic_DNA"/>
</dbReference>
<evidence type="ECO:0000313" key="2">
    <source>
        <dbReference type="Proteomes" id="UP001150238"/>
    </source>
</evidence>
<proteinExistence type="predicted"/>
<protein>
    <submittedName>
        <fullName evidence="1">Uncharacterized protein</fullName>
    </submittedName>
</protein>
<organism evidence="1 2">
    <name type="scientific">Lentinula lateritia</name>
    <dbReference type="NCBI Taxonomy" id="40482"/>
    <lineage>
        <taxon>Eukaryota</taxon>
        <taxon>Fungi</taxon>
        <taxon>Dikarya</taxon>
        <taxon>Basidiomycota</taxon>
        <taxon>Agaricomycotina</taxon>
        <taxon>Agaricomycetes</taxon>
        <taxon>Agaricomycetidae</taxon>
        <taxon>Agaricales</taxon>
        <taxon>Marasmiineae</taxon>
        <taxon>Omphalotaceae</taxon>
        <taxon>Lentinula</taxon>
    </lineage>
</organism>
<gene>
    <name evidence="1" type="ORF">C8J55DRAFT_488990</name>
</gene>
<comment type="caution">
    <text evidence="1">The sequence shown here is derived from an EMBL/GenBank/DDBJ whole genome shotgun (WGS) entry which is preliminary data.</text>
</comment>
<accession>A0A9W9ADP8</accession>
<reference evidence="1" key="2">
    <citation type="journal article" date="2023" name="Proc. Natl. Acad. Sci. U.S.A.">
        <title>A global phylogenomic analysis of the shiitake genus Lentinula.</title>
        <authorList>
            <person name="Sierra-Patev S."/>
            <person name="Min B."/>
            <person name="Naranjo-Ortiz M."/>
            <person name="Looney B."/>
            <person name="Konkel Z."/>
            <person name="Slot J.C."/>
            <person name="Sakamoto Y."/>
            <person name="Steenwyk J.L."/>
            <person name="Rokas A."/>
            <person name="Carro J."/>
            <person name="Camarero S."/>
            <person name="Ferreira P."/>
            <person name="Molpeceres G."/>
            <person name="Ruiz-Duenas F.J."/>
            <person name="Serrano A."/>
            <person name="Henrissat B."/>
            <person name="Drula E."/>
            <person name="Hughes K.W."/>
            <person name="Mata J.L."/>
            <person name="Ishikawa N.K."/>
            <person name="Vargas-Isla R."/>
            <person name="Ushijima S."/>
            <person name="Smith C.A."/>
            <person name="Donoghue J."/>
            <person name="Ahrendt S."/>
            <person name="Andreopoulos W."/>
            <person name="He G."/>
            <person name="LaButti K."/>
            <person name="Lipzen A."/>
            <person name="Ng V."/>
            <person name="Riley R."/>
            <person name="Sandor L."/>
            <person name="Barry K."/>
            <person name="Martinez A.T."/>
            <person name="Xiao Y."/>
            <person name="Gibbons J.G."/>
            <person name="Terashima K."/>
            <person name="Grigoriev I.V."/>
            <person name="Hibbett D."/>
        </authorList>
    </citation>
    <scope>NUCLEOTIDE SEQUENCE</scope>
    <source>
        <strain evidence="1">Sp2 HRB7682 ss15</strain>
    </source>
</reference>
<evidence type="ECO:0000313" key="1">
    <source>
        <dbReference type="EMBL" id="KAJ4480454.1"/>
    </source>
</evidence>
<name>A0A9W9ADP8_9AGAR</name>